<dbReference type="RefSeq" id="WP_115167482.1">
    <property type="nucleotide sequence ID" value="NZ_CP077317.1"/>
</dbReference>
<name>A0A379FT52_PRORE</name>
<dbReference type="EMBL" id="UGTZ01000001">
    <property type="protein sequence ID" value="SUC32002.1"/>
    <property type="molecule type" value="Genomic_DNA"/>
</dbReference>
<protein>
    <recommendedName>
        <fullName evidence="1">Cyanophage baseplate Pam3 plug gp18 domain-containing protein</fullName>
    </recommendedName>
</protein>
<dbReference type="Pfam" id="PF22479">
    <property type="entry name" value="Pam3_gp18"/>
    <property type="match status" value="1"/>
</dbReference>
<feature type="domain" description="Cyanophage baseplate Pam3 plug gp18" evidence="1">
    <location>
        <begin position="2"/>
        <end position="100"/>
    </location>
</feature>
<dbReference type="Proteomes" id="UP000254208">
    <property type="component" value="Unassembled WGS sequence"/>
</dbReference>
<proteinExistence type="predicted"/>
<evidence type="ECO:0000313" key="2">
    <source>
        <dbReference type="EMBL" id="SUC31939.1"/>
    </source>
</evidence>
<reference evidence="2 4" key="1">
    <citation type="submission" date="2018-06" db="EMBL/GenBank/DDBJ databases">
        <authorList>
            <consortium name="Pathogen Informatics"/>
            <person name="Doyle S."/>
        </authorList>
    </citation>
    <scope>NUCLEOTIDE SEQUENCE [LARGE SCALE GENOMIC DNA]</scope>
    <source>
        <strain evidence="2 4">NCTC11801</strain>
    </source>
</reference>
<gene>
    <name evidence="2" type="ORF">NCTC11801_02912</name>
    <name evidence="3" type="ORF">NCTC11801_02975</name>
</gene>
<dbReference type="EMBL" id="UGTZ01000001">
    <property type="protein sequence ID" value="SUC31939.1"/>
    <property type="molecule type" value="Genomic_DNA"/>
</dbReference>
<accession>A0A379FT52</accession>
<sequence>MIYEIPLSSEPIQEQLFSLFDMNLRLTLYYNPISLGWQFDLSDIDKNRLITQRQGLAVNAPSLLEKNLPFILMLADKSHFGINALYRRELGERIQLYLIDKGLWHEAIRETT</sequence>
<dbReference type="InterPro" id="IPR054252">
    <property type="entry name" value="Pam3_gp18"/>
</dbReference>
<evidence type="ECO:0000259" key="1">
    <source>
        <dbReference type="Pfam" id="PF22479"/>
    </source>
</evidence>
<evidence type="ECO:0000313" key="3">
    <source>
        <dbReference type="EMBL" id="SUC32002.1"/>
    </source>
</evidence>
<organism evidence="2 4">
    <name type="scientific">Providencia rettgeri</name>
    <dbReference type="NCBI Taxonomy" id="587"/>
    <lineage>
        <taxon>Bacteria</taxon>
        <taxon>Pseudomonadati</taxon>
        <taxon>Pseudomonadota</taxon>
        <taxon>Gammaproteobacteria</taxon>
        <taxon>Enterobacterales</taxon>
        <taxon>Morganellaceae</taxon>
        <taxon>Providencia</taxon>
    </lineage>
</organism>
<dbReference type="AlphaFoldDB" id="A0A379FT52"/>
<evidence type="ECO:0000313" key="4">
    <source>
        <dbReference type="Proteomes" id="UP000254208"/>
    </source>
</evidence>
<dbReference type="GeneID" id="93675055"/>